<dbReference type="RefSeq" id="XP_038812730.1">
    <property type="nucleotide sequence ID" value="XM_038951266.1"/>
</dbReference>
<protein>
    <submittedName>
        <fullName evidence="1">Uncharacterized protein</fullName>
    </submittedName>
</protein>
<dbReference type="Proteomes" id="UP000783213">
    <property type="component" value="Unassembled WGS sequence"/>
</dbReference>
<keyword evidence="2" id="KW-1185">Reference proteome</keyword>
<gene>
    <name evidence="1" type="ORF">EAE98_003646</name>
</gene>
<evidence type="ECO:0000313" key="1">
    <source>
        <dbReference type="EMBL" id="KAF7933937.1"/>
    </source>
</evidence>
<sequence>MIDDWILTGQSRQSDSAVNATVMSHNKKPHWLRYLGGPPRPSKISKCIKVATYPLLAPFTLVTSKNKIRTILRHNNLRRDYELPNQRTRNY</sequence>
<dbReference type="GeneID" id="62230420"/>
<name>A0ABQ7IU43_9HELO</name>
<comment type="caution">
    <text evidence="1">The sequence shown here is derived from an EMBL/GenBank/DDBJ whole genome shotgun (WGS) entry which is preliminary data.</text>
</comment>
<dbReference type="EMBL" id="RCSX01000006">
    <property type="protein sequence ID" value="KAF7933937.1"/>
    <property type="molecule type" value="Genomic_DNA"/>
</dbReference>
<evidence type="ECO:0000313" key="2">
    <source>
        <dbReference type="Proteomes" id="UP000783213"/>
    </source>
</evidence>
<reference evidence="1 2" key="1">
    <citation type="journal article" date="2020" name="Genome Biol. Evol.">
        <title>Comparative genomics of Sclerotiniaceae.</title>
        <authorList>
            <person name="Valero Jimenez C.A."/>
            <person name="Steentjes M."/>
            <person name="Scholten O.E."/>
            <person name="Van Kan J.A.L."/>
        </authorList>
    </citation>
    <scope>NUCLEOTIDE SEQUENCE [LARGE SCALE GENOMIC DNA]</scope>
    <source>
        <strain evidence="1 2">B1</strain>
    </source>
</reference>
<proteinExistence type="predicted"/>
<accession>A0ABQ7IU43</accession>
<organism evidence="1 2">
    <name type="scientific">Botrytis deweyae</name>
    <dbReference type="NCBI Taxonomy" id="2478750"/>
    <lineage>
        <taxon>Eukaryota</taxon>
        <taxon>Fungi</taxon>
        <taxon>Dikarya</taxon>
        <taxon>Ascomycota</taxon>
        <taxon>Pezizomycotina</taxon>
        <taxon>Leotiomycetes</taxon>
        <taxon>Helotiales</taxon>
        <taxon>Sclerotiniaceae</taxon>
        <taxon>Botrytis</taxon>
    </lineage>
</organism>